<organism evidence="8 9">
    <name type="scientific">Neonectria ditissima</name>
    <dbReference type="NCBI Taxonomy" id="78410"/>
    <lineage>
        <taxon>Eukaryota</taxon>
        <taxon>Fungi</taxon>
        <taxon>Dikarya</taxon>
        <taxon>Ascomycota</taxon>
        <taxon>Pezizomycotina</taxon>
        <taxon>Sordariomycetes</taxon>
        <taxon>Hypocreomycetidae</taxon>
        <taxon>Hypocreales</taxon>
        <taxon>Nectriaceae</taxon>
        <taxon>Neonectria</taxon>
    </lineage>
</organism>
<dbReference type="Pfam" id="PF17100">
    <property type="entry name" value="NACHT_N"/>
    <property type="match status" value="1"/>
</dbReference>
<evidence type="ECO:0000313" key="8">
    <source>
        <dbReference type="EMBL" id="KPM38335.1"/>
    </source>
</evidence>
<dbReference type="InterPro" id="IPR031359">
    <property type="entry name" value="NACHT_N"/>
</dbReference>
<protein>
    <submittedName>
        <fullName evidence="8">Uncharacterized protein</fullName>
    </submittedName>
</protein>
<dbReference type="PROSITE" id="PS50297">
    <property type="entry name" value="ANK_REP_REGION"/>
    <property type="match status" value="4"/>
</dbReference>
<dbReference type="Pfam" id="PF25521">
    <property type="entry name" value="WHD_TANC1"/>
    <property type="match status" value="1"/>
</dbReference>
<comment type="caution">
    <text evidence="8">The sequence shown here is derived from an EMBL/GenBank/DDBJ whole genome shotgun (WGS) entry which is preliminary data.</text>
</comment>
<dbReference type="InterPro" id="IPR058056">
    <property type="entry name" value="WH_TANC1/2"/>
</dbReference>
<gene>
    <name evidence="8" type="ORF">AK830_g8228</name>
</gene>
<reference evidence="8 9" key="1">
    <citation type="submission" date="2015-09" db="EMBL/GenBank/DDBJ databases">
        <title>Draft genome of a European isolate of the apple canker pathogen Neonectria ditissima.</title>
        <authorList>
            <person name="Gomez-Cortecero A."/>
            <person name="Harrison R.J."/>
            <person name="Armitage A.D."/>
        </authorList>
    </citation>
    <scope>NUCLEOTIDE SEQUENCE [LARGE SCALE GENOMIC DNA]</scope>
    <source>
        <strain evidence="8 9">R09/05</strain>
    </source>
</reference>
<feature type="region of interest" description="Disordered" evidence="3">
    <location>
        <begin position="1"/>
        <end position="54"/>
    </location>
</feature>
<sequence>MKKFFRKYTGKKSATGNQPGPATHPPVENVPNTSTTQASSIQSGTARALPSGDVSNCLGDGDRLSLWDQAYDALKRDSPDKVEEYEILLSTELPATNTPLKGPDPEDATENLINADPKTRQSQFSKISEQGLTRMDGKKLEYTIAGHQFVLRDQITQAVNIVQGVKTLIDKAVQASPEASMAWAGVCIILPLLANPKTADEANRGGFSYVTTRMNYYIALEPMLNRLYRGADVPGDLVKAHVKGLYQGILDFQIRSVLRFYRSSFKNLSRDVIRHDDWEGMLKKVKESEEVVKNDISQVNDLKSTQELEDLNTTANEHFRVMGQFLSVAEQQLKVASDHRDISQEGLQIQKDMRDRALSEKENACLQLFRLTRADKDVTYDWYKNRTVDRVEGTCEWFLGHRNFESWTQQDSGLLAVSADPGCGKSVLAKHLIDHKLPPSATICYFFFKDQDQDTVRQALCALLHQLFCQKPSLIHHAMEEYRTNGEGLINATQKLWSVLNKATRDPQTGPVTIVLDALDECRESELQPLIDGLDAHISGDNQVESKVKYLVTTRPYDQIMSQLQRLMGTSSTVHIPGDENSDAISEEVNHVIRERVKNLADMIHLNSQTADHLAQKLLEMKHRTYLWVYLIFDDLTKLQFKKTPKGVDQAIGNLPKNVDEAYEKILSKSQNTDMVRKVLSIILAASRPLTVTEMNAAVNTDRSMSSMTDLDLEEDSDFETRIKSLCGLFVTTYNGQVYFLHQTAREFLRNQPSSGLVSSQLNADLALPKPSWKHSITAQEAHAALAEACVVYLRLLNHEEISSRNSTPIIRHRRYPFIEYSAEEWGGHFREASISDDILIAYALEICRHDSTSYSLWTPLCLFSGFPFDSKPSLLTLASFYGLVGVVKRLLDTNKDEVDLTNTDGDTALHWAADSGYEAVVRILLETGQFDVNCKNKHGQTPLSFAVEDGSVTVVKLLLDTGNVDVDSSMPLFTAARYGNEGIVKLLVDKGADVNAKTSRDQTPLFPAVRWGHTAIVKLLLETGKVDVDLRDKQKQTPLSLATKHRHEAIKKMLLAYKERGGSS</sequence>
<proteinExistence type="predicted"/>
<dbReference type="InterPro" id="IPR036770">
    <property type="entry name" value="Ankyrin_rpt-contain_sf"/>
</dbReference>
<dbReference type="InterPro" id="IPR055497">
    <property type="entry name" value="DUF7069"/>
</dbReference>
<dbReference type="InterPro" id="IPR002110">
    <property type="entry name" value="Ankyrin_rpt"/>
</dbReference>
<feature type="domain" description="NWD NACHT-NTPase N-terminal" evidence="4">
    <location>
        <begin position="65"/>
        <end position="295"/>
    </location>
</feature>
<dbReference type="Pfam" id="PF23239">
    <property type="entry name" value="DUF7069"/>
    <property type="match status" value="1"/>
</dbReference>
<dbReference type="SUPFAM" id="SSF52540">
    <property type="entry name" value="P-loop containing nucleoside triphosphate hydrolases"/>
    <property type="match status" value="1"/>
</dbReference>
<dbReference type="Proteomes" id="UP000050424">
    <property type="component" value="Unassembled WGS sequence"/>
</dbReference>
<evidence type="ECO:0000259" key="5">
    <source>
        <dbReference type="Pfam" id="PF23239"/>
    </source>
</evidence>
<feature type="repeat" description="ANK" evidence="2">
    <location>
        <begin position="1001"/>
        <end position="1025"/>
    </location>
</feature>
<feature type="repeat" description="ANK" evidence="2">
    <location>
        <begin position="939"/>
        <end position="963"/>
    </location>
</feature>
<feature type="compositionally biased region" description="Polar residues" evidence="3">
    <location>
        <begin position="30"/>
        <end position="45"/>
    </location>
</feature>
<dbReference type="PANTHER" id="PTHR10039">
    <property type="entry name" value="AMELOGENIN"/>
    <property type="match status" value="1"/>
</dbReference>
<feature type="compositionally biased region" description="Basic residues" evidence="3">
    <location>
        <begin position="1"/>
        <end position="10"/>
    </location>
</feature>
<dbReference type="SUPFAM" id="SSF48403">
    <property type="entry name" value="Ankyrin repeat"/>
    <property type="match status" value="1"/>
</dbReference>
<name>A0A0P7B8I6_9HYPO</name>
<feature type="repeat" description="ANK" evidence="2">
    <location>
        <begin position="968"/>
        <end position="1000"/>
    </location>
</feature>
<keyword evidence="1" id="KW-0677">Repeat</keyword>
<dbReference type="InterPro" id="IPR027417">
    <property type="entry name" value="P-loop_NTPase"/>
</dbReference>
<feature type="domain" description="DUF7069" evidence="5">
    <location>
        <begin position="585"/>
        <end position="653"/>
    </location>
</feature>
<evidence type="ECO:0000259" key="6">
    <source>
        <dbReference type="Pfam" id="PF24883"/>
    </source>
</evidence>
<dbReference type="AlphaFoldDB" id="A0A0P7B8I6"/>
<dbReference type="OrthoDB" id="163438at2759"/>
<dbReference type="Gene3D" id="3.40.50.300">
    <property type="entry name" value="P-loop containing nucleotide triphosphate hydrolases"/>
    <property type="match status" value="1"/>
</dbReference>
<evidence type="ECO:0000259" key="4">
    <source>
        <dbReference type="Pfam" id="PF17100"/>
    </source>
</evidence>
<dbReference type="InterPro" id="IPR056884">
    <property type="entry name" value="NPHP3-like_N"/>
</dbReference>
<dbReference type="SMART" id="SM00248">
    <property type="entry name" value="ANK"/>
    <property type="match status" value="5"/>
</dbReference>
<feature type="domain" description="Nephrocystin 3-like N-terminal" evidence="6">
    <location>
        <begin position="393"/>
        <end position="555"/>
    </location>
</feature>
<dbReference type="Pfam" id="PF12796">
    <property type="entry name" value="Ank_2"/>
    <property type="match status" value="2"/>
</dbReference>
<dbReference type="PRINTS" id="PR01415">
    <property type="entry name" value="ANKYRIN"/>
</dbReference>
<dbReference type="STRING" id="78410.A0A0P7B8I6"/>
<dbReference type="Gene3D" id="1.25.40.20">
    <property type="entry name" value="Ankyrin repeat-containing domain"/>
    <property type="match status" value="2"/>
</dbReference>
<feature type="repeat" description="ANK" evidence="2">
    <location>
        <begin position="905"/>
        <end position="929"/>
    </location>
</feature>
<accession>A0A0P7B8I6</accession>
<dbReference type="PROSITE" id="PS50088">
    <property type="entry name" value="ANK_REPEAT"/>
    <property type="match status" value="4"/>
</dbReference>
<evidence type="ECO:0000256" key="2">
    <source>
        <dbReference type="PROSITE-ProRule" id="PRU00023"/>
    </source>
</evidence>
<evidence type="ECO:0000256" key="1">
    <source>
        <dbReference type="ARBA" id="ARBA00022737"/>
    </source>
</evidence>
<dbReference type="EMBL" id="LKCW01000137">
    <property type="protein sequence ID" value="KPM38335.1"/>
    <property type="molecule type" value="Genomic_DNA"/>
</dbReference>
<evidence type="ECO:0000259" key="7">
    <source>
        <dbReference type="Pfam" id="PF25521"/>
    </source>
</evidence>
<keyword evidence="9" id="KW-1185">Reference proteome</keyword>
<evidence type="ECO:0000313" key="9">
    <source>
        <dbReference type="Proteomes" id="UP000050424"/>
    </source>
</evidence>
<evidence type="ECO:0000256" key="3">
    <source>
        <dbReference type="SAM" id="MobiDB-lite"/>
    </source>
</evidence>
<dbReference type="Pfam" id="PF24883">
    <property type="entry name" value="NPHP3_N"/>
    <property type="match status" value="1"/>
</dbReference>
<feature type="domain" description="TANC1/2-like winged helix" evidence="7">
    <location>
        <begin position="669"/>
        <end position="751"/>
    </location>
</feature>
<keyword evidence="2" id="KW-0040">ANK repeat</keyword>